<protein>
    <submittedName>
        <fullName evidence="1">Uncharacterized protein</fullName>
    </submittedName>
</protein>
<keyword evidence="2" id="KW-1185">Reference proteome</keyword>
<sequence>MGKNKGKAIEGEEKGKEEISKEEVAKVLEFIRQRIIGNIMINNHLTFSKEEISAEGRRHNHALHISIKCMDHILVQVLVDNGSSLNIMPKSTLE</sequence>
<evidence type="ECO:0000313" key="2">
    <source>
        <dbReference type="Proteomes" id="UP000257109"/>
    </source>
</evidence>
<dbReference type="EMBL" id="QJKJ01000562">
    <property type="protein sequence ID" value="RDY11884.1"/>
    <property type="molecule type" value="Genomic_DNA"/>
</dbReference>
<comment type="caution">
    <text evidence="1">The sequence shown here is derived from an EMBL/GenBank/DDBJ whole genome shotgun (WGS) entry which is preliminary data.</text>
</comment>
<organism evidence="1 2">
    <name type="scientific">Mucuna pruriens</name>
    <name type="common">Velvet bean</name>
    <name type="synonym">Dolichos pruriens</name>
    <dbReference type="NCBI Taxonomy" id="157652"/>
    <lineage>
        <taxon>Eukaryota</taxon>
        <taxon>Viridiplantae</taxon>
        <taxon>Streptophyta</taxon>
        <taxon>Embryophyta</taxon>
        <taxon>Tracheophyta</taxon>
        <taxon>Spermatophyta</taxon>
        <taxon>Magnoliopsida</taxon>
        <taxon>eudicotyledons</taxon>
        <taxon>Gunneridae</taxon>
        <taxon>Pentapetalae</taxon>
        <taxon>rosids</taxon>
        <taxon>fabids</taxon>
        <taxon>Fabales</taxon>
        <taxon>Fabaceae</taxon>
        <taxon>Papilionoideae</taxon>
        <taxon>50 kb inversion clade</taxon>
        <taxon>NPAAA clade</taxon>
        <taxon>indigoferoid/millettioid clade</taxon>
        <taxon>Phaseoleae</taxon>
        <taxon>Mucuna</taxon>
    </lineage>
</organism>
<reference evidence="1" key="1">
    <citation type="submission" date="2018-05" db="EMBL/GenBank/DDBJ databases">
        <title>Draft genome of Mucuna pruriens seed.</title>
        <authorList>
            <person name="Nnadi N.E."/>
            <person name="Vos R."/>
            <person name="Hasami M.H."/>
            <person name="Devisetty U.K."/>
            <person name="Aguiy J.C."/>
        </authorList>
    </citation>
    <scope>NUCLEOTIDE SEQUENCE [LARGE SCALE GENOMIC DNA]</scope>
    <source>
        <strain evidence="1">JCA_2017</strain>
    </source>
</reference>
<evidence type="ECO:0000313" key="1">
    <source>
        <dbReference type="EMBL" id="RDY11884.1"/>
    </source>
</evidence>
<dbReference type="Proteomes" id="UP000257109">
    <property type="component" value="Unassembled WGS sequence"/>
</dbReference>
<feature type="non-terminal residue" evidence="1">
    <location>
        <position position="1"/>
    </location>
</feature>
<accession>A0A371IA80</accession>
<gene>
    <name evidence="1" type="ORF">CR513_03399</name>
</gene>
<name>A0A371IA80_MUCPR</name>
<dbReference type="AlphaFoldDB" id="A0A371IA80"/>
<proteinExistence type="predicted"/>